<name>A0ACC2N803_9HYME</name>
<reference evidence="1" key="1">
    <citation type="submission" date="2023-04" db="EMBL/GenBank/DDBJ databases">
        <title>A chromosome-level genome assembly of the parasitoid wasp Eretmocerus hayati.</title>
        <authorList>
            <person name="Zhong Y."/>
            <person name="Liu S."/>
            <person name="Liu Y."/>
        </authorList>
    </citation>
    <scope>NUCLEOTIDE SEQUENCE</scope>
    <source>
        <strain evidence="1">ZJU_SS_LIU_2023</strain>
    </source>
</reference>
<sequence>MDEEKRMIISELQTSNLIKILANTKSRRCAKSSESSEENRKKGNELYVRNDHTAQTHGEILKLYSKSVALAPTQSEELALAYGNRSALLLHIEKFEECIQDIDKALKITKSHSLRQKLSHRKMECLDHLKCLERVRPPQHKQIRAMSCEENNNLSDAAGSKLDEKGFKIDNNCHLSTKINSGVCKSLAVSGKTKTQQRDGASKKISIKYNEKYGRHLVAAQDMKPGEVILIAKPYVSSLIIKNPYLKCCHCLSIAWSGIPCNHCGWFLFCSNKCKAEAWEKYHAIECPCIPHLTHFLNHFENAHQCQAPFDGLSLRALIQGVKEAGSLSNLKKEIEIVDKCSDMRTRGFSKDGQFDCSDFKSLYSLSYHVPLHEIKSLVVFATAAVVCLAKYTSFFGENFQFSKPEDLVRNTDVVFAGALLLRLAKISRINSHCINNVTNQCQYSRTEEDCLKNFCCVEGLCIVPIGSLTNHSCNPNARRCFTPDFEYILYATQPIKKNSQIFDSYFCTFFESPNPDRRDNVLVNFEFTCDCIACKDDWPHWPLVEMPFKILIASDANLLNFQEKEFYMKNEKMIDSAEAETCDYNLKFLHDVSKAIDHSFKKLPQPSVVTHKLILVLMQVFEKIYGYNSHIFYDCRL</sequence>
<organism evidence="1 2">
    <name type="scientific">Eretmocerus hayati</name>
    <dbReference type="NCBI Taxonomy" id="131215"/>
    <lineage>
        <taxon>Eukaryota</taxon>
        <taxon>Metazoa</taxon>
        <taxon>Ecdysozoa</taxon>
        <taxon>Arthropoda</taxon>
        <taxon>Hexapoda</taxon>
        <taxon>Insecta</taxon>
        <taxon>Pterygota</taxon>
        <taxon>Neoptera</taxon>
        <taxon>Endopterygota</taxon>
        <taxon>Hymenoptera</taxon>
        <taxon>Apocrita</taxon>
        <taxon>Proctotrupomorpha</taxon>
        <taxon>Chalcidoidea</taxon>
        <taxon>Aphelinidae</taxon>
        <taxon>Aphelininae</taxon>
        <taxon>Eretmocerus</taxon>
    </lineage>
</organism>
<protein>
    <submittedName>
        <fullName evidence="1">Uncharacterized protein</fullName>
    </submittedName>
</protein>
<evidence type="ECO:0000313" key="1">
    <source>
        <dbReference type="EMBL" id="KAJ8667177.1"/>
    </source>
</evidence>
<gene>
    <name evidence="1" type="ORF">QAD02_008839</name>
</gene>
<keyword evidence="2" id="KW-1185">Reference proteome</keyword>
<proteinExistence type="predicted"/>
<dbReference type="EMBL" id="CM056744">
    <property type="protein sequence ID" value="KAJ8667177.1"/>
    <property type="molecule type" value="Genomic_DNA"/>
</dbReference>
<dbReference type="Proteomes" id="UP001239111">
    <property type="component" value="Chromosome 4"/>
</dbReference>
<comment type="caution">
    <text evidence="1">The sequence shown here is derived from an EMBL/GenBank/DDBJ whole genome shotgun (WGS) entry which is preliminary data.</text>
</comment>
<evidence type="ECO:0000313" key="2">
    <source>
        <dbReference type="Proteomes" id="UP001239111"/>
    </source>
</evidence>
<accession>A0ACC2N803</accession>